<feature type="signal peptide" evidence="6">
    <location>
        <begin position="1"/>
        <end position="23"/>
    </location>
</feature>
<evidence type="ECO:0008006" key="9">
    <source>
        <dbReference type="Google" id="ProtNLM"/>
    </source>
</evidence>
<organism evidence="7 8">
    <name type="scientific">Amylocarpus encephaloides</name>
    <dbReference type="NCBI Taxonomy" id="45428"/>
    <lineage>
        <taxon>Eukaryota</taxon>
        <taxon>Fungi</taxon>
        <taxon>Dikarya</taxon>
        <taxon>Ascomycota</taxon>
        <taxon>Pezizomycotina</taxon>
        <taxon>Leotiomycetes</taxon>
        <taxon>Helotiales</taxon>
        <taxon>Helotiales incertae sedis</taxon>
        <taxon>Amylocarpus</taxon>
    </lineage>
</organism>
<keyword evidence="6" id="KW-0732">Signal</keyword>
<dbReference type="Gene3D" id="1.20.120.550">
    <property type="entry name" value="Membrane associated eicosanoid/glutathione metabolism-like domain"/>
    <property type="match status" value="1"/>
</dbReference>
<dbReference type="OrthoDB" id="2122304at2759"/>
<keyword evidence="8" id="KW-1185">Reference proteome</keyword>
<feature type="transmembrane region" description="Helical" evidence="5">
    <location>
        <begin position="100"/>
        <end position="116"/>
    </location>
</feature>
<dbReference type="InterPro" id="IPR001129">
    <property type="entry name" value="Membr-assoc_MAPEG"/>
</dbReference>
<comment type="subcellular location">
    <subcellularLocation>
        <location evidence="1">Membrane</location>
    </subcellularLocation>
</comment>
<evidence type="ECO:0000256" key="4">
    <source>
        <dbReference type="ARBA" id="ARBA00023136"/>
    </source>
</evidence>
<dbReference type="Pfam" id="PF01124">
    <property type="entry name" value="MAPEG"/>
    <property type="match status" value="1"/>
</dbReference>
<dbReference type="Proteomes" id="UP000824998">
    <property type="component" value="Unassembled WGS sequence"/>
</dbReference>
<evidence type="ECO:0000256" key="1">
    <source>
        <dbReference type="ARBA" id="ARBA00004370"/>
    </source>
</evidence>
<feature type="transmembrane region" description="Helical" evidence="5">
    <location>
        <begin position="122"/>
        <end position="141"/>
    </location>
</feature>
<dbReference type="GO" id="GO:0016020">
    <property type="term" value="C:membrane"/>
    <property type="evidence" value="ECO:0007669"/>
    <property type="project" value="UniProtKB-SubCell"/>
</dbReference>
<comment type="caution">
    <text evidence="7">The sequence shown here is derived from an EMBL/GenBank/DDBJ whole genome shotgun (WGS) entry which is preliminary data.</text>
</comment>
<accession>A0A9P7YLT9</accession>
<evidence type="ECO:0000313" key="7">
    <source>
        <dbReference type="EMBL" id="KAG9236108.1"/>
    </source>
</evidence>
<name>A0A9P7YLT9_9HELO</name>
<dbReference type="AlphaFoldDB" id="A0A9P7YLT9"/>
<dbReference type="PANTHER" id="PTHR35371">
    <property type="entry name" value="INNER MEMBRANE PROTEIN"/>
    <property type="match status" value="1"/>
</dbReference>
<dbReference type="SUPFAM" id="SSF161084">
    <property type="entry name" value="MAPEG domain-like"/>
    <property type="match status" value="1"/>
</dbReference>
<dbReference type="InterPro" id="IPR023352">
    <property type="entry name" value="MAPEG-like_dom_sf"/>
</dbReference>
<feature type="chain" id="PRO_5040224194" description="Glutathione transferase" evidence="6">
    <location>
        <begin position="24"/>
        <end position="148"/>
    </location>
</feature>
<evidence type="ECO:0000256" key="5">
    <source>
        <dbReference type="SAM" id="Phobius"/>
    </source>
</evidence>
<evidence type="ECO:0000256" key="2">
    <source>
        <dbReference type="ARBA" id="ARBA00022692"/>
    </source>
</evidence>
<sequence>MPNLSLFAIPAYWVLTMAPHSYAVAIMSKANNGKWDNSNPRSSTWDNKLRTATPAEAYGRYERAEAAHKNGFENLPLFVGAILAGNLAGLSSVDLNRFTGAYLAMRALYTLVYVNVTRNSTSFFRTAIWLASTMGCMAVYVKSGIALM</sequence>
<keyword evidence="2 5" id="KW-0812">Transmembrane</keyword>
<dbReference type="EMBL" id="MU251415">
    <property type="protein sequence ID" value="KAG9236108.1"/>
    <property type="molecule type" value="Genomic_DNA"/>
</dbReference>
<reference evidence="7" key="1">
    <citation type="journal article" date="2021" name="IMA Fungus">
        <title>Genomic characterization of three marine fungi, including Emericellopsis atlantica sp. nov. with signatures of a generalist lifestyle and marine biomass degradation.</title>
        <authorList>
            <person name="Hagestad O.C."/>
            <person name="Hou L."/>
            <person name="Andersen J.H."/>
            <person name="Hansen E.H."/>
            <person name="Altermark B."/>
            <person name="Li C."/>
            <person name="Kuhnert E."/>
            <person name="Cox R.J."/>
            <person name="Crous P.W."/>
            <person name="Spatafora J.W."/>
            <person name="Lail K."/>
            <person name="Amirebrahimi M."/>
            <person name="Lipzen A."/>
            <person name="Pangilinan J."/>
            <person name="Andreopoulos W."/>
            <person name="Hayes R.D."/>
            <person name="Ng V."/>
            <person name="Grigoriev I.V."/>
            <person name="Jackson S.A."/>
            <person name="Sutton T.D.S."/>
            <person name="Dobson A.D.W."/>
            <person name="Rama T."/>
        </authorList>
    </citation>
    <scope>NUCLEOTIDE SEQUENCE</scope>
    <source>
        <strain evidence="7">TRa018bII</strain>
    </source>
</reference>
<dbReference type="PANTHER" id="PTHR35371:SF1">
    <property type="entry name" value="BLR7753 PROTEIN"/>
    <property type="match status" value="1"/>
</dbReference>
<protein>
    <recommendedName>
        <fullName evidence="9">Glutathione transferase</fullName>
    </recommendedName>
</protein>
<feature type="transmembrane region" description="Helical" evidence="5">
    <location>
        <begin position="75"/>
        <end position="93"/>
    </location>
</feature>
<proteinExistence type="predicted"/>
<keyword evidence="3 5" id="KW-1133">Transmembrane helix</keyword>
<gene>
    <name evidence="7" type="ORF">BJ875DRAFT_457433</name>
</gene>
<evidence type="ECO:0000256" key="3">
    <source>
        <dbReference type="ARBA" id="ARBA00022989"/>
    </source>
</evidence>
<evidence type="ECO:0000256" key="6">
    <source>
        <dbReference type="SAM" id="SignalP"/>
    </source>
</evidence>
<keyword evidence="4 5" id="KW-0472">Membrane</keyword>
<evidence type="ECO:0000313" key="8">
    <source>
        <dbReference type="Proteomes" id="UP000824998"/>
    </source>
</evidence>